<dbReference type="Gene3D" id="3.40.190.10">
    <property type="entry name" value="Periplasmic binding protein-like II"/>
    <property type="match status" value="1"/>
</dbReference>
<evidence type="ECO:0000313" key="2">
    <source>
        <dbReference type="EMBL" id="QOR70666.1"/>
    </source>
</evidence>
<dbReference type="PANTHER" id="PTHR30290:SF62">
    <property type="entry name" value="OLIGOPEPTIDE ABC TRANSPORTER, PERIPLASMIC OLIGOPEPTIDE-BINDING PROTEIN"/>
    <property type="match status" value="1"/>
</dbReference>
<accession>A0A7M1SSX6</accession>
<proteinExistence type="predicted"/>
<dbReference type="Pfam" id="PF00496">
    <property type="entry name" value="SBP_bac_5"/>
    <property type="match status" value="1"/>
</dbReference>
<dbReference type="Gene3D" id="3.10.105.10">
    <property type="entry name" value="Dipeptide-binding Protein, Domain 3"/>
    <property type="match status" value="1"/>
</dbReference>
<dbReference type="PANTHER" id="PTHR30290">
    <property type="entry name" value="PERIPLASMIC BINDING COMPONENT OF ABC TRANSPORTER"/>
    <property type="match status" value="1"/>
</dbReference>
<keyword evidence="3" id="KW-1185">Reference proteome</keyword>
<protein>
    <submittedName>
        <fullName evidence="2">ABC transporter substrate-binding protein</fullName>
    </submittedName>
</protein>
<reference evidence="2 3" key="1">
    <citation type="submission" date="2020-10" db="EMBL/GenBank/DDBJ databases">
        <title>Haloactinobacterium sp. RN3S43, a bacterium isolated from saline soil.</title>
        <authorList>
            <person name="Sun J.-Q."/>
        </authorList>
    </citation>
    <scope>NUCLEOTIDE SEQUENCE [LARGE SCALE GENOMIC DNA]</scope>
    <source>
        <strain evidence="2 3">RN3S43</strain>
    </source>
</reference>
<dbReference type="RefSeq" id="WP_193497341.1">
    <property type="nucleotide sequence ID" value="NZ_CP063169.1"/>
</dbReference>
<dbReference type="Proteomes" id="UP000593758">
    <property type="component" value="Chromosome"/>
</dbReference>
<evidence type="ECO:0000313" key="3">
    <source>
        <dbReference type="Proteomes" id="UP000593758"/>
    </source>
</evidence>
<sequence>MMQTRPSTLPRRQFLAWGGGTMATAIALGGCDMLDDTDPGTTEPTGAKGREAPDLAAQVEAGELPPVEERLPSTPLVVEPNDEVGRYGGAWRTAVLKQANASAWVEDTIGYEHLVRFLPNTTDLTAAGVTANVAESFEYNDEGTEYTFRLRNGMRWSDGEPFTADDIMFWYEAVFLNEDLTPAKANWLTSAGAPVTVQKVDEQTVTFIFDEPNGLFLAKLAQEGDLITRVPKHYLQQFHPDFAEDIDSTISDAGLSTWVELFEAKGGTFTTRFNNAELPTLCGWSLDHGVNEDVQELVARRNPYYWKVDPDGSQLPYLDEVRYAVVSETETLVLNAVNGEIDFHFPNIGDAANRPLLADNQESADYHFVTTVKSHSTVPVIHLNLSHQDPVKREIFNNKDFRIGLSHAIDRQTIIDAVYARQGEPFQAAPRPESDFYDEEMATQYTEFDLDLANEHLDRAGYSETNSDGMRLGPDGNPISFDVEVASQRGPDVDTMELVRQQWLAVGIEVSVSPEDMSLFLERQAGNHHDAAVHFAVGGLNALLHPSLYFPYDTFSRYAVPWAQWYASRGESGQEPPEAVRRQMDLYDQITTTASADDQNALMQEILAIAKEEFYTIGVTLWEGGVGIVKNDFHNVPAELTTGAYSNPATTNPCQYFRS</sequence>
<dbReference type="KEGG" id="halt:IM660_19165"/>
<dbReference type="AlphaFoldDB" id="A0A7M1SSX6"/>
<dbReference type="InterPro" id="IPR000914">
    <property type="entry name" value="SBP_5_dom"/>
</dbReference>
<evidence type="ECO:0000259" key="1">
    <source>
        <dbReference type="Pfam" id="PF00496"/>
    </source>
</evidence>
<organism evidence="2 3">
    <name type="scientific">Ruania alkalisoli</name>
    <dbReference type="NCBI Taxonomy" id="2779775"/>
    <lineage>
        <taxon>Bacteria</taxon>
        <taxon>Bacillati</taxon>
        <taxon>Actinomycetota</taxon>
        <taxon>Actinomycetes</taxon>
        <taxon>Micrococcales</taxon>
        <taxon>Ruaniaceae</taxon>
        <taxon>Ruania</taxon>
    </lineage>
</organism>
<dbReference type="InterPro" id="IPR039424">
    <property type="entry name" value="SBP_5"/>
</dbReference>
<dbReference type="GO" id="GO:1904680">
    <property type="term" value="F:peptide transmembrane transporter activity"/>
    <property type="evidence" value="ECO:0007669"/>
    <property type="project" value="TreeGrafter"/>
</dbReference>
<dbReference type="GO" id="GO:0015833">
    <property type="term" value="P:peptide transport"/>
    <property type="evidence" value="ECO:0007669"/>
    <property type="project" value="TreeGrafter"/>
</dbReference>
<feature type="domain" description="Solute-binding protein family 5" evidence="1">
    <location>
        <begin position="130"/>
        <end position="534"/>
    </location>
</feature>
<dbReference type="PROSITE" id="PS51257">
    <property type="entry name" value="PROKAR_LIPOPROTEIN"/>
    <property type="match status" value="1"/>
</dbReference>
<dbReference type="SUPFAM" id="SSF53850">
    <property type="entry name" value="Periplasmic binding protein-like II"/>
    <property type="match status" value="1"/>
</dbReference>
<dbReference type="EMBL" id="CP063169">
    <property type="protein sequence ID" value="QOR70666.1"/>
    <property type="molecule type" value="Genomic_DNA"/>
</dbReference>
<gene>
    <name evidence="2" type="ORF">IM660_19165</name>
</gene>
<dbReference type="CDD" id="cd08500">
    <property type="entry name" value="PBP2_NikA_DppA_OppA_like_4"/>
    <property type="match status" value="1"/>
</dbReference>
<name>A0A7M1SSX6_9MICO</name>